<gene>
    <name evidence="3" type="ORF">QBC35DRAFT_453361</name>
</gene>
<evidence type="ECO:0000256" key="2">
    <source>
        <dbReference type="SAM" id="SignalP"/>
    </source>
</evidence>
<evidence type="ECO:0000313" key="4">
    <source>
        <dbReference type="Proteomes" id="UP001302126"/>
    </source>
</evidence>
<name>A0AAN6WRU2_9PEZI</name>
<feature type="region of interest" description="Disordered" evidence="1">
    <location>
        <begin position="41"/>
        <end position="74"/>
    </location>
</feature>
<dbReference type="Proteomes" id="UP001302126">
    <property type="component" value="Unassembled WGS sequence"/>
</dbReference>
<protein>
    <submittedName>
        <fullName evidence="3">Uncharacterized protein</fullName>
    </submittedName>
</protein>
<sequence length="100" mass="10075">MQLSALVLFLTASTAVVAGFNNYRTLDSLELLPAKESDPWRVGHGGGGHGHGGGIGGHGEGGGNSNHNEKKSIGVGRNSLGDNAIMWMAIGAAGAVVVIL</sequence>
<reference evidence="3" key="1">
    <citation type="journal article" date="2023" name="Mol. Phylogenet. Evol.">
        <title>Genome-scale phylogeny and comparative genomics of the fungal order Sordariales.</title>
        <authorList>
            <person name="Hensen N."/>
            <person name="Bonometti L."/>
            <person name="Westerberg I."/>
            <person name="Brannstrom I.O."/>
            <person name="Guillou S."/>
            <person name="Cros-Aarteil S."/>
            <person name="Calhoun S."/>
            <person name="Haridas S."/>
            <person name="Kuo A."/>
            <person name="Mondo S."/>
            <person name="Pangilinan J."/>
            <person name="Riley R."/>
            <person name="LaButti K."/>
            <person name="Andreopoulos B."/>
            <person name="Lipzen A."/>
            <person name="Chen C."/>
            <person name="Yan M."/>
            <person name="Daum C."/>
            <person name="Ng V."/>
            <person name="Clum A."/>
            <person name="Steindorff A."/>
            <person name="Ohm R.A."/>
            <person name="Martin F."/>
            <person name="Silar P."/>
            <person name="Natvig D.O."/>
            <person name="Lalanne C."/>
            <person name="Gautier V."/>
            <person name="Ament-Velasquez S.L."/>
            <person name="Kruys A."/>
            <person name="Hutchinson M.I."/>
            <person name="Powell A.J."/>
            <person name="Barry K."/>
            <person name="Miller A.N."/>
            <person name="Grigoriev I.V."/>
            <person name="Debuchy R."/>
            <person name="Gladieux P."/>
            <person name="Hiltunen Thoren M."/>
            <person name="Johannesson H."/>
        </authorList>
    </citation>
    <scope>NUCLEOTIDE SEQUENCE</scope>
    <source>
        <strain evidence="3">PSN309</strain>
    </source>
</reference>
<evidence type="ECO:0000256" key="1">
    <source>
        <dbReference type="SAM" id="MobiDB-lite"/>
    </source>
</evidence>
<evidence type="ECO:0000313" key="3">
    <source>
        <dbReference type="EMBL" id="KAK4186316.1"/>
    </source>
</evidence>
<feature type="signal peptide" evidence="2">
    <location>
        <begin position="1"/>
        <end position="18"/>
    </location>
</feature>
<organism evidence="3 4">
    <name type="scientific">Podospora australis</name>
    <dbReference type="NCBI Taxonomy" id="1536484"/>
    <lineage>
        <taxon>Eukaryota</taxon>
        <taxon>Fungi</taxon>
        <taxon>Dikarya</taxon>
        <taxon>Ascomycota</taxon>
        <taxon>Pezizomycotina</taxon>
        <taxon>Sordariomycetes</taxon>
        <taxon>Sordariomycetidae</taxon>
        <taxon>Sordariales</taxon>
        <taxon>Podosporaceae</taxon>
        <taxon>Podospora</taxon>
    </lineage>
</organism>
<dbReference type="AlphaFoldDB" id="A0AAN6WRU2"/>
<comment type="caution">
    <text evidence="3">The sequence shown here is derived from an EMBL/GenBank/DDBJ whole genome shotgun (WGS) entry which is preliminary data.</text>
</comment>
<feature type="chain" id="PRO_5043035379" evidence="2">
    <location>
        <begin position="19"/>
        <end position="100"/>
    </location>
</feature>
<feature type="compositionally biased region" description="Gly residues" evidence="1">
    <location>
        <begin position="43"/>
        <end position="64"/>
    </location>
</feature>
<reference evidence="3" key="2">
    <citation type="submission" date="2023-05" db="EMBL/GenBank/DDBJ databases">
        <authorList>
            <consortium name="Lawrence Berkeley National Laboratory"/>
            <person name="Steindorff A."/>
            <person name="Hensen N."/>
            <person name="Bonometti L."/>
            <person name="Westerberg I."/>
            <person name="Brannstrom I.O."/>
            <person name="Guillou S."/>
            <person name="Cros-Aarteil S."/>
            <person name="Calhoun S."/>
            <person name="Haridas S."/>
            <person name="Kuo A."/>
            <person name="Mondo S."/>
            <person name="Pangilinan J."/>
            <person name="Riley R."/>
            <person name="Labutti K."/>
            <person name="Andreopoulos B."/>
            <person name="Lipzen A."/>
            <person name="Chen C."/>
            <person name="Yanf M."/>
            <person name="Daum C."/>
            <person name="Ng V."/>
            <person name="Clum A."/>
            <person name="Ohm R."/>
            <person name="Martin F."/>
            <person name="Silar P."/>
            <person name="Natvig D."/>
            <person name="Lalanne C."/>
            <person name="Gautier V."/>
            <person name="Ament-Velasquez S.L."/>
            <person name="Kruys A."/>
            <person name="Hutchinson M.I."/>
            <person name="Powell A.J."/>
            <person name="Barry K."/>
            <person name="Miller A.N."/>
            <person name="Grigoriev I.V."/>
            <person name="Debuchy R."/>
            <person name="Gladieux P."/>
            <person name="Thoren M.H."/>
            <person name="Johannesson H."/>
        </authorList>
    </citation>
    <scope>NUCLEOTIDE SEQUENCE</scope>
    <source>
        <strain evidence="3">PSN309</strain>
    </source>
</reference>
<keyword evidence="2" id="KW-0732">Signal</keyword>
<proteinExistence type="predicted"/>
<keyword evidence="4" id="KW-1185">Reference proteome</keyword>
<accession>A0AAN6WRU2</accession>
<dbReference type="EMBL" id="MU864426">
    <property type="protein sequence ID" value="KAK4186316.1"/>
    <property type="molecule type" value="Genomic_DNA"/>
</dbReference>